<organism evidence="2 3">
    <name type="scientific">Colletotrichum abscissum</name>
    <dbReference type="NCBI Taxonomy" id="1671311"/>
    <lineage>
        <taxon>Eukaryota</taxon>
        <taxon>Fungi</taxon>
        <taxon>Dikarya</taxon>
        <taxon>Ascomycota</taxon>
        <taxon>Pezizomycotina</taxon>
        <taxon>Sordariomycetes</taxon>
        <taxon>Hypocreomycetidae</taxon>
        <taxon>Glomerellales</taxon>
        <taxon>Glomerellaceae</taxon>
        <taxon>Colletotrichum</taxon>
        <taxon>Colletotrichum acutatum species complex</taxon>
    </lineage>
</organism>
<evidence type="ECO:0000313" key="3">
    <source>
        <dbReference type="Proteomes" id="UP001056436"/>
    </source>
</evidence>
<keyword evidence="1" id="KW-0472">Membrane</keyword>
<feature type="transmembrane region" description="Helical" evidence="1">
    <location>
        <begin position="335"/>
        <end position="357"/>
    </location>
</feature>
<keyword evidence="1" id="KW-0812">Transmembrane</keyword>
<dbReference type="Proteomes" id="UP001056436">
    <property type="component" value="Unassembled WGS sequence"/>
</dbReference>
<evidence type="ECO:0000256" key="1">
    <source>
        <dbReference type="SAM" id="Phobius"/>
    </source>
</evidence>
<reference evidence="2" key="1">
    <citation type="submission" date="2019-01" db="EMBL/GenBank/DDBJ databases">
        <title>Colletotrichum abscissum LGMF1257.</title>
        <authorList>
            <person name="Baroncelli R."/>
        </authorList>
    </citation>
    <scope>NUCLEOTIDE SEQUENCE</scope>
    <source>
        <strain evidence="2">Ca142</strain>
    </source>
</reference>
<sequence>MDIESLVDRLARRNAFLIGLVRWYRRLHPTRPHGFTINAFIVDGVTQPVPAPYFPILLGSWRLMACLIFCNSIVVYSFIFYSVWSSPSLVITSVLIVQVIAFIFRTLGIGSGTFTIGSLLSSVGHYYVSSAPVYSLFAIRRRRFSQNYHEAWKLKYPGHFIPVFIGRPDCVRIPLPGPDEPGMDDLQMWKHLSFFYRLDRIEGGFSQVLLPKALIRFEIVEITDDIYKGPLVSVFDVPQRILRLVENETPTSVPAGHDPRRDIRELRRASVYRDLAQADSLKGLRFVVGWDTTLISIVVLLPTIISIATAVAWPIVAVLKYEADVQTSVQTGVTVGSFIVTAGALLIGLVTLFDALAK</sequence>
<accession>A0A9P9XAT5</accession>
<feature type="transmembrane region" description="Helical" evidence="1">
    <location>
        <begin position="88"/>
        <end position="107"/>
    </location>
</feature>
<keyword evidence="3" id="KW-1185">Reference proteome</keyword>
<feature type="transmembrane region" description="Helical" evidence="1">
    <location>
        <begin position="119"/>
        <end position="139"/>
    </location>
</feature>
<keyword evidence="1" id="KW-1133">Transmembrane helix</keyword>
<evidence type="ECO:0000313" key="2">
    <source>
        <dbReference type="EMBL" id="KAI3546753.1"/>
    </source>
</evidence>
<dbReference type="AlphaFoldDB" id="A0A9P9XAT5"/>
<feature type="transmembrane region" description="Helical" evidence="1">
    <location>
        <begin position="61"/>
        <end position="81"/>
    </location>
</feature>
<feature type="transmembrane region" description="Helical" evidence="1">
    <location>
        <begin position="294"/>
        <end position="315"/>
    </location>
</feature>
<gene>
    <name evidence="2" type="ORF">CABS02_08946</name>
</gene>
<protein>
    <submittedName>
        <fullName evidence="2">Uncharacterized protein</fullName>
    </submittedName>
</protein>
<name>A0A9P9XAT5_9PEZI</name>
<dbReference type="OrthoDB" id="5154014at2759"/>
<dbReference type="EMBL" id="SDAQ01000056">
    <property type="protein sequence ID" value="KAI3546753.1"/>
    <property type="molecule type" value="Genomic_DNA"/>
</dbReference>
<comment type="caution">
    <text evidence="2">The sequence shown here is derived from an EMBL/GenBank/DDBJ whole genome shotgun (WGS) entry which is preliminary data.</text>
</comment>
<proteinExistence type="predicted"/>